<feature type="domain" description="TGF-beta family profile" evidence="6">
    <location>
        <begin position="201"/>
        <end position="262"/>
    </location>
</feature>
<dbReference type="GO" id="GO:0005615">
    <property type="term" value="C:extracellular space"/>
    <property type="evidence" value="ECO:0007669"/>
    <property type="project" value="TreeGrafter"/>
</dbReference>
<evidence type="ECO:0000259" key="6">
    <source>
        <dbReference type="PROSITE" id="PS51362"/>
    </source>
</evidence>
<protein>
    <recommendedName>
        <fullName evidence="6">TGF-beta family profile domain-containing protein</fullName>
    </recommendedName>
</protein>
<evidence type="ECO:0000256" key="2">
    <source>
        <dbReference type="ARBA" id="ARBA00006656"/>
    </source>
</evidence>
<dbReference type="Pfam" id="PF00019">
    <property type="entry name" value="TGF_beta"/>
    <property type="match status" value="1"/>
</dbReference>
<organism evidence="7 8">
    <name type="scientific">Paralvinella palmiformis</name>
    <dbReference type="NCBI Taxonomy" id="53620"/>
    <lineage>
        <taxon>Eukaryota</taxon>
        <taxon>Metazoa</taxon>
        <taxon>Spiralia</taxon>
        <taxon>Lophotrochozoa</taxon>
        <taxon>Annelida</taxon>
        <taxon>Polychaeta</taxon>
        <taxon>Sedentaria</taxon>
        <taxon>Canalipalpata</taxon>
        <taxon>Terebellida</taxon>
        <taxon>Terebelliformia</taxon>
        <taxon>Alvinellidae</taxon>
        <taxon>Paralvinella</taxon>
    </lineage>
</organism>
<keyword evidence="4" id="KW-0339">Growth factor</keyword>
<evidence type="ECO:0000256" key="5">
    <source>
        <dbReference type="SAM" id="MobiDB-lite"/>
    </source>
</evidence>
<accession>A0AAD9N4N6</accession>
<evidence type="ECO:0000313" key="7">
    <source>
        <dbReference type="EMBL" id="KAK2156982.1"/>
    </source>
</evidence>
<comment type="subcellular location">
    <subcellularLocation>
        <location evidence="1">Secreted</location>
    </subcellularLocation>
</comment>
<reference evidence="7" key="1">
    <citation type="journal article" date="2023" name="Mol. Biol. Evol.">
        <title>Third-Generation Sequencing Reveals the Adaptive Role of the Epigenome in Three Deep-Sea Polychaetes.</title>
        <authorList>
            <person name="Perez M."/>
            <person name="Aroh O."/>
            <person name="Sun Y."/>
            <person name="Lan Y."/>
            <person name="Juniper S.K."/>
            <person name="Young C.R."/>
            <person name="Angers B."/>
            <person name="Qian P.Y."/>
        </authorList>
    </citation>
    <scope>NUCLEOTIDE SEQUENCE</scope>
    <source>
        <strain evidence="7">P08H-3</strain>
    </source>
</reference>
<keyword evidence="3" id="KW-0964">Secreted</keyword>
<dbReference type="InterPro" id="IPR001839">
    <property type="entry name" value="TGF-b_C"/>
</dbReference>
<dbReference type="AlphaFoldDB" id="A0AAD9N4N6"/>
<comment type="similarity">
    <text evidence="2 4">Belongs to the TGF-beta family.</text>
</comment>
<comment type="caution">
    <text evidence="7">The sequence shown here is derived from an EMBL/GenBank/DDBJ whole genome shotgun (WGS) entry which is preliminary data.</text>
</comment>
<dbReference type="PROSITE" id="PS51362">
    <property type="entry name" value="TGF_BETA_2"/>
    <property type="match status" value="1"/>
</dbReference>
<name>A0AAD9N4N6_9ANNE</name>
<dbReference type="EMBL" id="JAODUP010000201">
    <property type="protein sequence ID" value="KAK2156982.1"/>
    <property type="molecule type" value="Genomic_DNA"/>
</dbReference>
<evidence type="ECO:0000256" key="3">
    <source>
        <dbReference type="ARBA" id="ARBA00022525"/>
    </source>
</evidence>
<gene>
    <name evidence="7" type="ORF">LSH36_201g03038</name>
</gene>
<dbReference type="PANTHER" id="PTHR11848">
    <property type="entry name" value="TGF-BETA FAMILY"/>
    <property type="match status" value="1"/>
</dbReference>
<dbReference type="SUPFAM" id="SSF57501">
    <property type="entry name" value="Cystine-knot cytokines"/>
    <property type="match status" value="1"/>
</dbReference>
<dbReference type="GO" id="GO:0005125">
    <property type="term" value="F:cytokine activity"/>
    <property type="evidence" value="ECO:0007669"/>
    <property type="project" value="TreeGrafter"/>
</dbReference>
<dbReference type="SMART" id="SM00204">
    <property type="entry name" value="TGFB"/>
    <property type="match status" value="1"/>
</dbReference>
<evidence type="ECO:0000256" key="4">
    <source>
        <dbReference type="RuleBase" id="RU000354"/>
    </source>
</evidence>
<dbReference type="Proteomes" id="UP001208570">
    <property type="component" value="Unassembled WGS sequence"/>
</dbReference>
<dbReference type="PANTHER" id="PTHR11848:SF270">
    <property type="entry name" value="BONE MORPHOGENETIC PROTEIN 3-LIKE"/>
    <property type="match status" value="1"/>
</dbReference>
<keyword evidence="8" id="KW-1185">Reference proteome</keyword>
<dbReference type="InterPro" id="IPR029034">
    <property type="entry name" value="Cystine-knot_cytokine"/>
</dbReference>
<dbReference type="GO" id="GO:0008083">
    <property type="term" value="F:growth factor activity"/>
    <property type="evidence" value="ECO:0007669"/>
    <property type="project" value="UniProtKB-KW"/>
</dbReference>
<dbReference type="Gene3D" id="2.10.90.10">
    <property type="entry name" value="Cystine-knot cytokines"/>
    <property type="match status" value="1"/>
</dbReference>
<evidence type="ECO:0000256" key="1">
    <source>
        <dbReference type="ARBA" id="ARBA00004613"/>
    </source>
</evidence>
<sequence length="262" mass="28589">MSLLFVVIVVTRNKNNRQTTNTITHYLQTTAESCRPPSAARVRVIISESADENGPICSAFPECCSGSPNREPDGRPAAASAQPGWISSPKGGRPVSARTTFTLQIYSPTFSSRSLLVNIGIEKREKQPDARSPKSSLSSLLMLSRCLIFGRQPSGFKAPPPDYGTPAVPGSRYRNEPVPERHGFVGVRERVQRNGGQIKRLKPSNHATIQSLVHAIGLNSRVPGPCCVPEKLAAVTLLYFDENKNVVLKNYPEMSVESCSCR</sequence>
<feature type="region of interest" description="Disordered" evidence="5">
    <location>
        <begin position="67"/>
        <end position="93"/>
    </location>
</feature>
<dbReference type="InterPro" id="IPR015615">
    <property type="entry name" value="TGF-beta-rel"/>
</dbReference>
<evidence type="ECO:0000313" key="8">
    <source>
        <dbReference type="Proteomes" id="UP001208570"/>
    </source>
</evidence>
<proteinExistence type="inferred from homology"/>